<organism evidence="10 11">
    <name type="scientific">Byssochlamys spectabilis (strain No. 5 / NBRC 109023)</name>
    <name type="common">Paecilomyces variotii</name>
    <dbReference type="NCBI Taxonomy" id="1356009"/>
    <lineage>
        <taxon>Eukaryota</taxon>
        <taxon>Fungi</taxon>
        <taxon>Dikarya</taxon>
        <taxon>Ascomycota</taxon>
        <taxon>Pezizomycotina</taxon>
        <taxon>Eurotiomycetes</taxon>
        <taxon>Eurotiomycetidae</taxon>
        <taxon>Eurotiales</taxon>
        <taxon>Thermoascaceae</taxon>
        <taxon>Paecilomyces</taxon>
    </lineage>
</organism>
<dbReference type="GO" id="GO:0016192">
    <property type="term" value="P:vesicle-mediated transport"/>
    <property type="evidence" value="ECO:0007669"/>
    <property type="project" value="InterPro"/>
</dbReference>
<comment type="subcellular location">
    <subcellularLocation>
        <location evidence="3">Endosome</location>
        <location evidence="3">Multivesicular body membrane</location>
        <topology evidence="3">Peripheral membrane protein</topology>
    </subcellularLocation>
    <subcellularLocation>
        <location evidence="2">Prevacuolar compartment membrane</location>
        <topology evidence="2">Peripheral membrane protein</topology>
    </subcellularLocation>
    <subcellularLocation>
        <location evidence="1">Vacuole membrane</location>
        <topology evidence="1">Peripheral membrane protein</topology>
    </subcellularLocation>
</comment>
<dbReference type="InterPro" id="IPR043970">
    <property type="entry name" value="FUZ/MON1/HPS1_longin_3"/>
</dbReference>
<comment type="similarity">
    <text evidence="7">Belongs to the acylphosphatase family.</text>
</comment>
<comment type="caution">
    <text evidence="10">The sequence shown here is derived from an EMBL/GenBank/DDBJ whole genome shotgun (WGS) entry which is preliminary data.</text>
</comment>
<accession>V5FNS4</accession>
<dbReference type="GO" id="GO:0003998">
    <property type="term" value="F:acylphosphatase activity"/>
    <property type="evidence" value="ECO:0007669"/>
    <property type="project" value="UniProtKB-EC"/>
</dbReference>
<dbReference type="GO" id="GO:0000329">
    <property type="term" value="C:fungal-type vacuole membrane"/>
    <property type="evidence" value="ECO:0007669"/>
    <property type="project" value="TreeGrafter"/>
</dbReference>
<reference evidence="11" key="1">
    <citation type="journal article" date="2014" name="Genome Announc.">
        <title>Draft genome sequence of the formaldehyde-resistant fungus Byssochlamys spectabilis No. 5 (anamorph Paecilomyces variotii No. 5) (NBRC109023).</title>
        <authorList>
            <person name="Oka T."/>
            <person name="Ekino K."/>
            <person name="Fukuda K."/>
            <person name="Nomura Y."/>
        </authorList>
    </citation>
    <scope>NUCLEOTIDE SEQUENCE [LARGE SCALE GENOMIC DNA]</scope>
    <source>
        <strain evidence="11">No. 5 / NBRC 109023</strain>
    </source>
</reference>
<proteinExistence type="inferred from homology"/>
<evidence type="ECO:0000256" key="1">
    <source>
        <dbReference type="ARBA" id="ARBA00004148"/>
    </source>
</evidence>
<dbReference type="Pfam" id="PF19037">
    <property type="entry name" value="Fuz_longin_2"/>
    <property type="match status" value="1"/>
</dbReference>
<feature type="active site" evidence="6">
    <location>
        <position position="639"/>
    </location>
</feature>
<evidence type="ECO:0000313" key="10">
    <source>
        <dbReference type="EMBL" id="GAD93598.1"/>
    </source>
</evidence>
<dbReference type="GO" id="GO:0035658">
    <property type="term" value="C:Mon1-Ccz1 complex"/>
    <property type="evidence" value="ECO:0007669"/>
    <property type="project" value="TreeGrafter"/>
</dbReference>
<dbReference type="Gene3D" id="3.30.70.100">
    <property type="match status" value="1"/>
</dbReference>
<dbReference type="GO" id="GO:0006623">
    <property type="term" value="P:protein targeting to vacuole"/>
    <property type="evidence" value="ECO:0007669"/>
    <property type="project" value="InterPro"/>
</dbReference>
<dbReference type="InterPro" id="IPR001792">
    <property type="entry name" value="Acylphosphatase-like_dom"/>
</dbReference>
<name>V5FNS4_BYSSN</name>
<evidence type="ECO:0000313" key="11">
    <source>
        <dbReference type="Proteomes" id="UP000018001"/>
    </source>
</evidence>
<evidence type="ECO:0000256" key="2">
    <source>
        <dbReference type="ARBA" id="ARBA00004380"/>
    </source>
</evidence>
<feature type="domain" description="Acylphosphatase-like" evidence="9">
    <location>
        <begin position="624"/>
        <end position="711"/>
    </location>
</feature>
<dbReference type="PANTHER" id="PTHR13027:SF7">
    <property type="entry name" value="VACUOLAR FUSION PROTEIN MON1 HOMOLOG"/>
    <property type="match status" value="1"/>
</dbReference>
<dbReference type="PROSITE" id="PS51160">
    <property type="entry name" value="ACYLPHOSPHATASE_3"/>
    <property type="match status" value="1"/>
</dbReference>
<evidence type="ECO:0000256" key="8">
    <source>
        <dbReference type="SAM" id="MobiDB-lite"/>
    </source>
</evidence>
<keyword evidence="6" id="KW-0378">Hydrolase</keyword>
<dbReference type="SUPFAM" id="SSF54975">
    <property type="entry name" value="Acylphosphatase/BLUF domain-like"/>
    <property type="match status" value="1"/>
</dbReference>
<dbReference type="InterPro" id="IPR017968">
    <property type="entry name" value="Acylphosphatase_CS"/>
</dbReference>
<dbReference type="Pfam" id="PF19036">
    <property type="entry name" value="Fuz_longin_1"/>
    <property type="match status" value="1"/>
</dbReference>
<keyword evidence="4" id="KW-0967">Endosome</keyword>
<protein>
    <recommendedName>
        <fullName evidence="6">acylphosphatase</fullName>
        <ecNumber evidence="6">3.6.1.7</ecNumber>
    </recommendedName>
</protein>
<gene>
    <name evidence="10" type="ORF">PVAR5_2210</name>
</gene>
<dbReference type="PANTHER" id="PTHR13027">
    <property type="entry name" value="SAND PROTEIN-RELATED"/>
    <property type="match status" value="1"/>
</dbReference>
<dbReference type="InterPro" id="IPR036046">
    <property type="entry name" value="Acylphosphatase-like_dom_sf"/>
</dbReference>
<comment type="function">
    <text evidence="5">In complex with CCZ1, is required for multiple vacuole delivery pathways including the cytoplasm to vacuole transport (Cvt), autophagy, pexophagy and endocytosis. The MON1-CCZ1 complex acts at the fusion of vesicles with the vacuole, through its regulation of the SNARE complex during the coordinated priming and docking stages of fusion, and particularly at the stage of tethering/docking.</text>
</comment>
<dbReference type="Pfam" id="PF00708">
    <property type="entry name" value="Acylphosphatase"/>
    <property type="match status" value="1"/>
</dbReference>
<dbReference type="PROSITE" id="PS00151">
    <property type="entry name" value="ACYLPHOSPHATASE_2"/>
    <property type="match status" value="1"/>
</dbReference>
<dbReference type="PROSITE" id="PS00150">
    <property type="entry name" value="ACYLPHOSPHATASE_1"/>
    <property type="match status" value="1"/>
</dbReference>
<keyword evidence="11" id="KW-1185">Reference proteome</keyword>
<dbReference type="InterPro" id="IPR004353">
    <property type="entry name" value="Mon1"/>
</dbReference>
<evidence type="ECO:0000256" key="6">
    <source>
        <dbReference type="PROSITE-ProRule" id="PRU00520"/>
    </source>
</evidence>
<feature type="region of interest" description="Disordered" evidence="8">
    <location>
        <begin position="1"/>
        <end position="75"/>
    </location>
</feature>
<feature type="active site" evidence="6">
    <location>
        <position position="657"/>
    </location>
</feature>
<dbReference type="HOGENOM" id="CLU_014574_5_0_1"/>
<dbReference type="EMBL" id="BAUL01000062">
    <property type="protein sequence ID" value="GAD93598.1"/>
    <property type="molecule type" value="Genomic_DNA"/>
</dbReference>
<evidence type="ECO:0000256" key="5">
    <source>
        <dbReference type="ARBA" id="ARBA00043892"/>
    </source>
</evidence>
<dbReference type="eggNOG" id="KOG0997">
    <property type="taxonomic scope" value="Eukaryota"/>
</dbReference>
<dbReference type="Proteomes" id="UP000018001">
    <property type="component" value="Unassembled WGS sequence"/>
</dbReference>
<dbReference type="InterPro" id="IPR043971">
    <property type="entry name" value="FUZ/MON1/HPS1_longin_2"/>
</dbReference>
<dbReference type="EC" id="3.6.1.7" evidence="6"/>
<comment type="catalytic activity">
    <reaction evidence="6">
        <text>an acyl phosphate + H2O = a carboxylate + phosphate + H(+)</text>
        <dbReference type="Rhea" id="RHEA:14965"/>
        <dbReference type="ChEBI" id="CHEBI:15377"/>
        <dbReference type="ChEBI" id="CHEBI:15378"/>
        <dbReference type="ChEBI" id="CHEBI:29067"/>
        <dbReference type="ChEBI" id="CHEBI:43474"/>
        <dbReference type="ChEBI" id="CHEBI:59918"/>
        <dbReference type="EC" id="3.6.1.7"/>
    </reaction>
</comment>
<sequence length="711" mass="77629">MDQQGSEQKSPGAAQTEDNANPSGPLELLDEDNTATSGSSPSLRPLTRPHLQSTATTAVSLADITPQGYSDSNKETYPALLGRNLASRGLKAKASLSQLASARASEAGDNASIRSFLPNACEEESIFGDFGPSEPEGESPGHAGLLNLPEFQADDVDDDFAGEFETIGELEEGEQNEELLLERWKSKRKHYLILSAAGKPIWTRHGDGGLISGYVGIVQTIISFYQDANDSLKSFSAGDTKFVILTQGPLYFVAISRILESDTQLRLQLDALYMQILSTLTLPGLTHLFSVRPSTDLKRPLQGTETLLSSLADSFTMGSPSTLLSALECLRIRKSHRQVINNALLKTKVSNLLYGLVVAGGRLVSVVRPKKHSLHPGDLQLLFNMIFEADGVKAGGGERWIPVCLPGFNSTGYLYMYVSFLDLRGDSGGVADETATKDESVAIILISTDKETFFSLQEMRNALVEQLERTGSLKIIKAAIDRGRPSTTDLIPGTVLRHFLYKSKANVQFTMSSYEPEFSSTSRRRRSVSLHFSIGSLVSSTDASDRLISTYNTLHASVHAKHAHVKVHHNVSRTASSFAWVTPVFELYCVAGPGTNRNALSQSASKIVQWVQQEEERLFIIGGAIYFKVHGTVQGVNFRNFTEMHANDYGVVGFVRNTSDGKVEGEAQGNDDTLQKLLKDINKGPRLSHVVKVEKQEIEPKDGESNFVVRG</sequence>
<dbReference type="FunCoup" id="V5FNS4">
    <property type="interactions" value="507"/>
</dbReference>
<evidence type="ECO:0000256" key="4">
    <source>
        <dbReference type="ARBA" id="ARBA00022753"/>
    </source>
</evidence>
<dbReference type="AlphaFoldDB" id="V5FNS4"/>
<dbReference type="InterPro" id="IPR043972">
    <property type="entry name" value="FUZ/MON1/HPS1_longin_1"/>
</dbReference>
<dbReference type="OrthoDB" id="272411at2759"/>
<dbReference type="GO" id="GO:0032585">
    <property type="term" value="C:multivesicular body membrane"/>
    <property type="evidence" value="ECO:0007669"/>
    <property type="project" value="UniProtKB-SubCell"/>
</dbReference>
<dbReference type="PRINTS" id="PR01546">
    <property type="entry name" value="YEAST73DUF"/>
</dbReference>
<evidence type="ECO:0000259" key="9">
    <source>
        <dbReference type="PROSITE" id="PS51160"/>
    </source>
</evidence>
<dbReference type="Pfam" id="PF19038">
    <property type="entry name" value="Fuz_longin_3"/>
    <property type="match status" value="1"/>
</dbReference>
<evidence type="ECO:0000256" key="3">
    <source>
        <dbReference type="ARBA" id="ARBA00004440"/>
    </source>
</evidence>
<feature type="compositionally biased region" description="Polar residues" evidence="8">
    <location>
        <begin position="50"/>
        <end position="59"/>
    </location>
</feature>
<dbReference type="InParanoid" id="V5FNS4"/>
<evidence type="ECO:0000256" key="7">
    <source>
        <dbReference type="RuleBase" id="RU004168"/>
    </source>
</evidence>